<dbReference type="SMART" id="SM00248">
    <property type="entry name" value="ANK"/>
    <property type="match status" value="4"/>
</dbReference>
<comment type="caution">
    <text evidence="3">The sequence shown here is derived from an EMBL/GenBank/DDBJ whole genome shotgun (WGS) entry which is preliminary data.</text>
</comment>
<dbReference type="EMBL" id="JANIIK010000110">
    <property type="protein sequence ID" value="KAJ3596759.1"/>
    <property type="molecule type" value="Genomic_DNA"/>
</dbReference>
<dbReference type="Gene3D" id="1.10.150.50">
    <property type="entry name" value="Transcription Factor, Ets-1"/>
    <property type="match status" value="1"/>
</dbReference>
<dbReference type="SMART" id="SM00454">
    <property type="entry name" value="SAM"/>
    <property type="match status" value="1"/>
</dbReference>
<dbReference type="Pfam" id="PF12796">
    <property type="entry name" value="Ank_2"/>
    <property type="match status" value="1"/>
</dbReference>
<dbReference type="PROSITE" id="PS50088">
    <property type="entry name" value="ANK_REPEAT"/>
    <property type="match status" value="1"/>
</dbReference>
<organism evidence="3 4">
    <name type="scientific">Muraenolepis orangiensis</name>
    <name type="common">Patagonian moray cod</name>
    <dbReference type="NCBI Taxonomy" id="630683"/>
    <lineage>
        <taxon>Eukaryota</taxon>
        <taxon>Metazoa</taxon>
        <taxon>Chordata</taxon>
        <taxon>Craniata</taxon>
        <taxon>Vertebrata</taxon>
        <taxon>Euteleostomi</taxon>
        <taxon>Actinopterygii</taxon>
        <taxon>Neopterygii</taxon>
        <taxon>Teleostei</taxon>
        <taxon>Neoteleostei</taxon>
        <taxon>Acanthomorphata</taxon>
        <taxon>Zeiogadaria</taxon>
        <taxon>Gadariae</taxon>
        <taxon>Gadiformes</taxon>
        <taxon>Muraenolepidoidei</taxon>
        <taxon>Muraenolepididae</taxon>
        <taxon>Muraenolepis</taxon>
    </lineage>
</organism>
<dbReference type="PANTHER" id="PTHR24157:SF3">
    <property type="entry name" value="ANKYRIN REPEAT, SAM AND BASIC LEUCINE ZIPPER DOMAIN-CONTAINING PROTEIN 1"/>
    <property type="match status" value="1"/>
</dbReference>
<dbReference type="SUPFAM" id="SSF47769">
    <property type="entry name" value="SAM/Pointed domain"/>
    <property type="match status" value="1"/>
</dbReference>
<dbReference type="InterPro" id="IPR002110">
    <property type="entry name" value="Ankyrin_rpt"/>
</dbReference>
<dbReference type="InterPro" id="IPR036770">
    <property type="entry name" value="Ankyrin_rpt-contain_sf"/>
</dbReference>
<dbReference type="InterPro" id="IPR013761">
    <property type="entry name" value="SAM/pointed_sf"/>
</dbReference>
<evidence type="ECO:0000256" key="1">
    <source>
        <dbReference type="PROSITE-ProRule" id="PRU00023"/>
    </source>
</evidence>
<dbReference type="OrthoDB" id="439236at2759"/>
<dbReference type="PANTHER" id="PTHR24157">
    <property type="entry name" value="ANKYRIN REPEAT, SAM AND BASIC LEUCINE ZIPPER DOMAIN-CONTAINING PROTEIN 1"/>
    <property type="match status" value="1"/>
</dbReference>
<keyword evidence="1" id="KW-0040">ANK repeat</keyword>
<evidence type="ECO:0000259" key="2">
    <source>
        <dbReference type="PROSITE" id="PS50105"/>
    </source>
</evidence>
<dbReference type="PROSITE" id="PS50105">
    <property type="entry name" value="SAM_DOMAIN"/>
    <property type="match status" value="1"/>
</dbReference>
<reference evidence="3" key="1">
    <citation type="submission" date="2022-07" db="EMBL/GenBank/DDBJ databases">
        <title>Chromosome-level genome of Muraenolepis orangiensis.</title>
        <authorList>
            <person name="Kim J."/>
        </authorList>
    </citation>
    <scope>NUCLEOTIDE SEQUENCE</scope>
    <source>
        <strain evidence="3">KU_S4_2022</strain>
        <tissue evidence="3">Muscle</tissue>
    </source>
</reference>
<protein>
    <recommendedName>
        <fullName evidence="2">SAM domain-containing protein</fullName>
    </recommendedName>
</protein>
<dbReference type="Pfam" id="PF07647">
    <property type="entry name" value="SAM_2"/>
    <property type="match status" value="1"/>
</dbReference>
<dbReference type="SUPFAM" id="SSF48403">
    <property type="entry name" value="Ankyrin repeat"/>
    <property type="match status" value="1"/>
</dbReference>
<sequence length="410" mass="45695">MRAGGGASERLRRLKQALDKGDVQTLEQLLDKGVDVETRLGFEWTPLMCAVNLAHHDMAKLLLDRGASANFSKGQFTVLMAGCMASASEDTIVLCVELLLSRNADPNLCDRSEMSCLMMAARDSHSKVINLLALAFAARYGRAEALLKLLQLGADKTIRTNDNLSLADLALAYKHTRVTRILTASGQAYDQLFSSQRDGLPQAPKHESYNPDSNECVSKLGDLELLLHGLKLGYLSDIMTNNDVTWSSLMSMEREDLVEIGITEPEDQRKVLQAVKDMDLDRVDIDACEQLRNIDSNSEEFYSYLMTLQQQSCYLTETVQDVIRRFPQRASEMVFSLDPNKEALGVCSKLLVQTGDLQRETDQKSSPSEAPVPRPPVTRRIRWFLSRVTVSTLGGVAAYCFFRMANGRVE</sequence>
<dbReference type="AlphaFoldDB" id="A0A9Q0DYG0"/>
<dbReference type="Proteomes" id="UP001148018">
    <property type="component" value="Unassembled WGS sequence"/>
</dbReference>
<evidence type="ECO:0000313" key="3">
    <source>
        <dbReference type="EMBL" id="KAJ3596759.1"/>
    </source>
</evidence>
<gene>
    <name evidence="3" type="ORF">NHX12_003160</name>
</gene>
<feature type="domain" description="SAM" evidence="2">
    <location>
        <begin position="227"/>
        <end position="281"/>
    </location>
</feature>
<name>A0A9Q0DYG0_9TELE</name>
<proteinExistence type="predicted"/>
<accession>A0A9Q0DYG0</accession>
<dbReference type="GO" id="GO:0071546">
    <property type="term" value="C:pi-body"/>
    <property type="evidence" value="ECO:0007669"/>
    <property type="project" value="TreeGrafter"/>
</dbReference>
<dbReference type="InterPro" id="IPR001660">
    <property type="entry name" value="SAM"/>
</dbReference>
<keyword evidence="4" id="KW-1185">Reference proteome</keyword>
<feature type="repeat" description="ANK" evidence="1">
    <location>
        <begin position="42"/>
        <end position="74"/>
    </location>
</feature>
<evidence type="ECO:0000313" key="4">
    <source>
        <dbReference type="Proteomes" id="UP001148018"/>
    </source>
</evidence>
<dbReference type="Gene3D" id="1.25.40.20">
    <property type="entry name" value="Ankyrin repeat-containing domain"/>
    <property type="match status" value="2"/>
</dbReference>